<proteinExistence type="predicted"/>
<dbReference type="PANTHER" id="PTHR12460:SF27">
    <property type="entry name" value="ENTH_VHS FAMILY PROTEIN"/>
    <property type="match status" value="1"/>
</dbReference>
<reference evidence="2" key="1">
    <citation type="journal article" date="2024" name="IScience">
        <title>Strigolactones Initiate the Formation of Haustorium-like Structures in Castilleja.</title>
        <authorList>
            <person name="Buerger M."/>
            <person name="Peterson D."/>
            <person name="Chory J."/>
        </authorList>
    </citation>
    <scope>NUCLEOTIDE SEQUENCE [LARGE SCALE GENOMIC DNA]</scope>
</reference>
<keyword evidence="2" id="KW-1185">Reference proteome</keyword>
<dbReference type="PANTHER" id="PTHR12460">
    <property type="entry name" value="CYCLIN-DEPENDENT KINASE INHIBITOR-RELATED PROTEIN"/>
    <property type="match status" value="1"/>
</dbReference>
<dbReference type="PROSITE" id="PS51257">
    <property type="entry name" value="PROKAR_LIPOPROTEIN"/>
    <property type="match status" value="1"/>
</dbReference>
<gene>
    <name evidence="1" type="ORF">CASFOL_018578</name>
</gene>
<comment type="caution">
    <text evidence="1">The sequence shown here is derived from an EMBL/GenBank/DDBJ whole genome shotgun (WGS) entry which is preliminary data.</text>
</comment>
<evidence type="ECO:0000313" key="2">
    <source>
        <dbReference type="Proteomes" id="UP001632038"/>
    </source>
</evidence>
<protein>
    <submittedName>
        <fullName evidence="1">Uncharacterized protein</fullName>
    </submittedName>
</protein>
<dbReference type="Proteomes" id="UP001632038">
    <property type="component" value="Unassembled WGS sequence"/>
</dbReference>
<accession>A0ABD3D540</accession>
<name>A0ABD3D540_9LAMI</name>
<sequence>MKLSIGGPAEKIVSAFHVVLSGCTNEDAEMAKCKSAVHRVKKMERDVDVALTKGSCQQHPPIHRKGVETNRVALVSQLRDVLHEQFQESELENLRIQMPVAQAQVEEATNMWTRLDDENRVFDPKPLTDANDKSEQTSQKSTAAIAAEVADKLTASTSSQYIMSSVFSTFAAQEAQSAGLTTLKSENPNNKVHYSVFVCCCHCCLKVFQYCGFVIVRCCIASRNNCKYK</sequence>
<organism evidence="1 2">
    <name type="scientific">Castilleja foliolosa</name>
    <dbReference type="NCBI Taxonomy" id="1961234"/>
    <lineage>
        <taxon>Eukaryota</taxon>
        <taxon>Viridiplantae</taxon>
        <taxon>Streptophyta</taxon>
        <taxon>Embryophyta</taxon>
        <taxon>Tracheophyta</taxon>
        <taxon>Spermatophyta</taxon>
        <taxon>Magnoliopsida</taxon>
        <taxon>eudicotyledons</taxon>
        <taxon>Gunneridae</taxon>
        <taxon>Pentapetalae</taxon>
        <taxon>asterids</taxon>
        <taxon>lamiids</taxon>
        <taxon>Lamiales</taxon>
        <taxon>Orobanchaceae</taxon>
        <taxon>Pedicularideae</taxon>
        <taxon>Castillejinae</taxon>
        <taxon>Castilleja</taxon>
    </lineage>
</organism>
<dbReference type="EMBL" id="JAVIJP010000025">
    <property type="protein sequence ID" value="KAL3637410.1"/>
    <property type="molecule type" value="Genomic_DNA"/>
</dbReference>
<evidence type="ECO:0000313" key="1">
    <source>
        <dbReference type="EMBL" id="KAL3637410.1"/>
    </source>
</evidence>
<dbReference type="AlphaFoldDB" id="A0ABD3D540"/>